<dbReference type="STRING" id="97359.A0A550CDG6"/>
<feature type="domain" description="MYND-type" evidence="5">
    <location>
        <begin position="428"/>
        <end position="467"/>
    </location>
</feature>
<dbReference type="GO" id="GO:0008270">
    <property type="term" value="F:zinc ion binding"/>
    <property type="evidence" value="ECO:0007669"/>
    <property type="project" value="UniProtKB-KW"/>
</dbReference>
<dbReference type="OrthoDB" id="265717at2759"/>
<keyword evidence="3" id="KW-0862">Zinc</keyword>
<proteinExistence type="predicted"/>
<protein>
    <recommendedName>
        <fullName evidence="5">MYND-type domain-containing protein</fullName>
    </recommendedName>
</protein>
<dbReference type="AlphaFoldDB" id="A0A550CDG6"/>
<dbReference type="Proteomes" id="UP000320762">
    <property type="component" value="Unassembled WGS sequence"/>
</dbReference>
<dbReference type="EMBL" id="VDMD01000011">
    <property type="protein sequence ID" value="TRM62819.1"/>
    <property type="molecule type" value="Genomic_DNA"/>
</dbReference>
<keyword evidence="2 4" id="KW-0863">Zinc-finger</keyword>
<gene>
    <name evidence="6" type="ORF">BD626DRAFT_583743</name>
</gene>
<sequence length="613" mass="69613">MRRIWEQPQAGLHGGLVEEFFRYKRNREFPRFMRTPVVREIYLRLSSDRIPTHPLDASDGKTIEEALEALCEFSRLYDVNDARGGTHMPLILQSFPDIWEWLVFLLPTSNNIRHTRNPKRDVLDKHNAYLNDDGTVEVGLHSSFLTFITFVKRTLCTEEGRAACLAQPDFFWALLELNFPPIHTVPPDVAFLSHCLSEELNDLRLDQRYSRRAMSSLVAHDEENPGGLSRAMVERLAWLLNGPREDQNFIPVYIDLVYCLLSTDRAVANFRRARGVTLVVTVLGKAVASPGVLEDQHRTSLNEFFMTCLHYLLLLTNTNGPIIEALDAGLLHNLGMLATGLPGGIFAAEDYRELANMLIRMILAPALLWPDVVRAFHRAIESAHILCDPRALIPRWEELGLLYYRYHGCYTMLTKFRADRKKLQYCHHAQCQGQDERAHRVCSCGEAFYCSKACQKAHWHAEHRVKCSRGMKDALQRATTSTPVKVGPDTVGFESDTVPMTYMERAFIRRCTANFDTQPVDGLRLVPHGLPDPAEGKAFLLDWNCGQVGAKIRGIEDWLPQPSENGLPMVRVYSRISKGYAQSVVLADIIHRKPADKHCPRDATRGGDVVEVE</sequence>
<accession>A0A550CDG6</accession>
<evidence type="ECO:0000256" key="2">
    <source>
        <dbReference type="ARBA" id="ARBA00022771"/>
    </source>
</evidence>
<evidence type="ECO:0000259" key="5">
    <source>
        <dbReference type="PROSITE" id="PS50865"/>
    </source>
</evidence>
<keyword evidence="1" id="KW-0479">Metal-binding</keyword>
<keyword evidence="7" id="KW-1185">Reference proteome</keyword>
<evidence type="ECO:0000256" key="3">
    <source>
        <dbReference type="ARBA" id="ARBA00022833"/>
    </source>
</evidence>
<dbReference type="SUPFAM" id="SSF144232">
    <property type="entry name" value="HIT/MYND zinc finger-like"/>
    <property type="match status" value="1"/>
</dbReference>
<dbReference type="InterPro" id="IPR002893">
    <property type="entry name" value="Znf_MYND"/>
</dbReference>
<evidence type="ECO:0000256" key="4">
    <source>
        <dbReference type="PROSITE-ProRule" id="PRU00134"/>
    </source>
</evidence>
<comment type="caution">
    <text evidence="6">The sequence shown here is derived from an EMBL/GenBank/DDBJ whole genome shotgun (WGS) entry which is preliminary data.</text>
</comment>
<evidence type="ECO:0000256" key="1">
    <source>
        <dbReference type="ARBA" id="ARBA00022723"/>
    </source>
</evidence>
<name>A0A550CDG6_9AGAR</name>
<evidence type="ECO:0000313" key="6">
    <source>
        <dbReference type="EMBL" id="TRM62819.1"/>
    </source>
</evidence>
<dbReference type="PROSITE" id="PS50865">
    <property type="entry name" value="ZF_MYND_2"/>
    <property type="match status" value="1"/>
</dbReference>
<evidence type="ECO:0000313" key="7">
    <source>
        <dbReference type="Proteomes" id="UP000320762"/>
    </source>
</evidence>
<reference evidence="6 7" key="1">
    <citation type="journal article" date="2019" name="New Phytol.">
        <title>Comparative genomics reveals unique wood-decay strategies and fruiting body development in the Schizophyllaceae.</title>
        <authorList>
            <person name="Almasi E."/>
            <person name="Sahu N."/>
            <person name="Krizsan K."/>
            <person name="Balint B."/>
            <person name="Kovacs G.M."/>
            <person name="Kiss B."/>
            <person name="Cseklye J."/>
            <person name="Drula E."/>
            <person name="Henrissat B."/>
            <person name="Nagy I."/>
            <person name="Chovatia M."/>
            <person name="Adam C."/>
            <person name="LaButti K."/>
            <person name="Lipzen A."/>
            <person name="Riley R."/>
            <person name="Grigoriev I.V."/>
            <person name="Nagy L.G."/>
        </authorList>
    </citation>
    <scope>NUCLEOTIDE SEQUENCE [LARGE SCALE GENOMIC DNA]</scope>
    <source>
        <strain evidence="6 7">NL-1724</strain>
    </source>
</reference>
<organism evidence="6 7">
    <name type="scientific">Schizophyllum amplum</name>
    <dbReference type="NCBI Taxonomy" id="97359"/>
    <lineage>
        <taxon>Eukaryota</taxon>
        <taxon>Fungi</taxon>
        <taxon>Dikarya</taxon>
        <taxon>Basidiomycota</taxon>
        <taxon>Agaricomycotina</taxon>
        <taxon>Agaricomycetes</taxon>
        <taxon>Agaricomycetidae</taxon>
        <taxon>Agaricales</taxon>
        <taxon>Schizophyllaceae</taxon>
        <taxon>Schizophyllum</taxon>
    </lineage>
</organism>